<reference evidence="2" key="1">
    <citation type="submission" date="2020-08" db="EMBL/GenBank/DDBJ databases">
        <title>Multicomponent nature underlies the extraordinary mechanical properties of spider dragline silk.</title>
        <authorList>
            <person name="Kono N."/>
            <person name="Nakamura H."/>
            <person name="Mori M."/>
            <person name="Yoshida Y."/>
            <person name="Ohtoshi R."/>
            <person name="Malay A.D."/>
            <person name="Moran D.A.P."/>
            <person name="Tomita M."/>
            <person name="Numata K."/>
            <person name="Arakawa K."/>
        </authorList>
    </citation>
    <scope>NUCLEOTIDE SEQUENCE</scope>
</reference>
<proteinExistence type="predicted"/>
<keyword evidence="3" id="KW-1185">Reference proteome</keyword>
<evidence type="ECO:0000313" key="3">
    <source>
        <dbReference type="Proteomes" id="UP000887013"/>
    </source>
</evidence>
<evidence type="ECO:0000256" key="1">
    <source>
        <dbReference type="SAM" id="MobiDB-lite"/>
    </source>
</evidence>
<dbReference type="EMBL" id="BMAW01006175">
    <property type="protein sequence ID" value="GFS97672.1"/>
    <property type="molecule type" value="Genomic_DNA"/>
</dbReference>
<comment type="caution">
    <text evidence="2">The sequence shown here is derived from an EMBL/GenBank/DDBJ whole genome shotgun (WGS) entry which is preliminary data.</text>
</comment>
<feature type="region of interest" description="Disordered" evidence="1">
    <location>
        <begin position="1"/>
        <end position="26"/>
    </location>
</feature>
<dbReference type="Proteomes" id="UP000887013">
    <property type="component" value="Unassembled WGS sequence"/>
</dbReference>
<organism evidence="2 3">
    <name type="scientific">Nephila pilipes</name>
    <name type="common">Giant wood spider</name>
    <name type="synonym">Nephila maculata</name>
    <dbReference type="NCBI Taxonomy" id="299642"/>
    <lineage>
        <taxon>Eukaryota</taxon>
        <taxon>Metazoa</taxon>
        <taxon>Ecdysozoa</taxon>
        <taxon>Arthropoda</taxon>
        <taxon>Chelicerata</taxon>
        <taxon>Arachnida</taxon>
        <taxon>Araneae</taxon>
        <taxon>Araneomorphae</taxon>
        <taxon>Entelegynae</taxon>
        <taxon>Araneoidea</taxon>
        <taxon>Nephilidae</taxon>
        <taxon>Nephila</taxon>
    </lineage>
</organism>
<accession>A0A8X6N6X1</accession>
<protein>
    <submittedName>
        <fullName evidence="2">Uncharacterized protein</fullName>
    </submittedName>
</protein>
<evidence type="ECO:0000313" key="2">
    <source>
        <dbReference type="EMBL" id="GFS97672.1"/>
    </source>
</evidence>
<name>A0A8X6N6X1_NEPPI</name>
<sequence>MFFREKKVVIRGKKRSTPSGNSGQGREAWRTVNLFLERIKGVCELEGRLQTIDPLYFRSMVQVPVHDGFNARSIKRGWCPSREKEDD</sequence>
<dbReference type="AlphaFoldDB" id="A0A8X6N6X1"/>
<gene>
    <name evidence="2" type="ORF">NPIL_476071</name>
</gene>